<gene>
    <name evidence="2" type="ORF">OSB04_013057</name>
</gene>
<feature type="region of interest" description="Disordered" evidence="1">
    <location>
        <begin position="87"/>
        <end position="110"/>
    </location>
</feature>
<feature type="compositionally biased region" description="Basic and acidic residues" evidence="1">
    <location>
        <begin position="90"/>
        <end position="103"/>
    </location>
</feature>
<evidence type="ECO:0000313" key="3">
    <source>
        <dbReference type="Proteomes" id="UP001172457"/>
    </source>
</evidence>
<comment type="caution">
    <text evidence="2">The sequence shown here is derived from an EMBL/GenBank/DDBJ whole genome shotgun (WGS) entry which is preliminary data.</text>
</comment>
<dbReference type="AlphaFoldDB" id="A0AA38TX93"/>
<proteinExistence type="predicted"/>
<accession>A0AA38TX93</accession>
<protein>
    <submittedName>
        <fullName evidence="2">Uncharacterized protein</fullName>
    </submittedName>
</protein>
<reference evidence="2" key="1">
    <citation type="submission" date="2023-03" db="EMBL/GenBank/DDBJ databases">
        <title>Chromosome-scale reference genome and RAD-based genetic map of yellow starthistle (Centaurea solstitialis) reveal putative structural variation and QTLs associated with invader traits.</title>
        <authorList>
            <person name="Reatini B."/>
            <person name="Cang F.A."/>
            <person name="Jiang Q."/>
            <person name="Mckibben M.T.W."/>
            <person name="Barker M.S."/>
            <person name="Rieseberg L.H."/>
            <person name="Dlugosch K.M."/>
        </authorList>
    </citation>
    <scope>NUCLEOTIDE SEQUENCE</scope>
    <source>
        <strain evidence="2">CAN-66</strain>
        <tissue evidence="2">Leaf</tissue>
    </source>
</reference>
<sequence length="226" mass="25052">MNKHPSKEVELNTRKVIMCNKPEPVKHGPLEVATPCGFQKGSIKIQSFGKNSGSSSLEVEETDIDTNDIPMPYNGVLVSLKPRKTPCIANERRTAGAPRERRNPRPTNLKAAQPKVQVAISFPLVNITTSFVAEEERLNNTENGFTNEEETKGVTQDDVILETLENIIQLAGDVANIILDAILIFAAIWELVVQPLHMYLISIIMLVKLMQQVDLLPPSVKALQFS</sequence>
<dbReference type="Proteomes" id="UP001172457">
    <property type="component" value="Chromosome 3"/>
</dbReference>
<evidence type="ECO:0000313" key="2">
    <source>
        <dbReference type="EMBL" id="KAJ9558443.1"/>
    </source>
</evidence>
<organism evidence="2 3">
    <name type="scientific">Centaurea solstitialis</name>
    <name type="common">yellow star-thistle</name>
    <dbReference type="NCBI Taxonomy" id="347529"/>
    <lineage>
        <taxon>Eukaryota</taxon>
        <taxon>Viridiplantae</taxon>
        <taxon>Streptophyta</taxon>
        <taxon>Embryophyta</taxon>
        <taxon>Tracheophyta</taxon>
        <taxon>Spermatophyta</taxon>
        <taxon>Magnoliopsida</taxon>
        <taxon>eudicotyledons</taxon>
        <taxon>Gunneridae</taxon>
        <taxon>Pentapetalae</taxon>
        <taxon>asterids</taxon>
        <taxon>campanulids</taxon>
        <taxon>Asterales</taxon>
        <taxon>Asteraceae</taxon>
        <taxon>Carduoideae</taxon>
        <taxon>Cardueae</taxon>
        <taxon>Centaureinae</taxon>
        <taxon>Centaurea</taxon>
    </lineage>
</organism>
<name>A0AA38TX93_9ASTR</name>
<keyword evidence="3" id="KW-1185">Reference proteome</keyword>
<evidence type="ECO:0000256" key="1">
    <source>
        <dbReference type="SAM" id="MobiDB-lite"/>
    </source>
</evidence>
<dbReference type="EMBL" id="JARYMX010000003">
    <property type="protein sequence ID" value="KAJ9558443.1"/>
    <property type="molecule type" value="Genomic_DNA"/>
</dbReference>